<evidence type="ECO:0000256" key="3">
    <source>
        <dbReference type="ARBA" id="ARBA00022833"/>
    </source>
</evidence>
<dbReference type="InterPro" id="IPR008584">
    <property type="entry name" value="CXXC_Zn-binding_euk"/>
</dbReference>
<proteinExistence type="inferred from homology"/>
<reference evidence="5" key="1">
    <citation type="submission" date="2016-05" db="EMBL/GenBank/DDBJ databases">
        <title>Comparative genomics of biotechnologically important yeasts.</title>
        <authorList>
            <consortium name="DOE Joint Genome Institute"/>
            <person name="Riley R."/>
            <person name="Haridas S."/>
            <person name="Wolfe K.H."/>
            <person name="Lopes M.R."/>
            <person name="Hittinger C.T."/>
            <person name="Goker M."/>
            <person name="Salamov A."/>
            <person name="Wisecaver J."/>
            <person name="Long T.M."/>
            <person name="Aerts A.L."/>
            <person name="Barry K."/>
            <person name="Choi C."/>
            <person name="Clum A."/>
            <person name="Coughlan A.Y."/>
            <person name="Deshpande S."/>
            <person name="Douglass A.P."/>
            <person name="Hanson S.J."/>
            <person name="Klenk H.-P."/>
            <person name="Labutti K."/>
            <person name="Lapidus A."/>
            <person name="Lindquist E."/>
            <person name="Lipzen A."/>
            <person name="Meier-Kolthoff J.P."/>
            <person name="Ohm R.A."/>
            <person name="Otillar R.P."/>
            <person name="Pangilinan J."/>
            <person name="Peng Y."/>
            <person name="Rokas A."/>
            <person name="Rosa C.A."/>
            <person name="Scheuner C."/>
            <person name="Sibirny A.A."/>
            <person name="Slot J.C."/>
            <person name="Stielow J.B."/>
            <person name="Sun H."/>
            <person name="Kurtzman C.P."/>
            <person name="Blackwell M."/>
            <person name="Grigoriev I.V."/>
            <person name="Jeffries T.W."/>
        </authorList>
    </citation>
    <scope>NUCLEOTIDE SEQUENCE [LARGE SCALE GENOMIC DNA]</scope>
    <source>
        <strain evidence="5">NRRL Y-1933</strain>
    </source>
</reference>
<dbReference type="PANTHER" id="PTHR12857:SF0">
    <property type="entry name" value="CXXC MOTIF CONTAINING ZINC BINDING PROTEIN"/>
    <property type="match status" value="1"/>
</dbReference>
<protein>
    <recommendedName>
        <fullName evidence="6">DUF866-domain-containing protein</fullName>
    </recommendedName>
</protein>
<dbReference type="AlphaFoldDB" id="A0A1E4RNK0"/>
<sequence length="168" mass="19144">MVKYYLKAAAELSNVTDLQPVDTPESPFEYTFKIECTKCREAHDKPVTINQFENHELPDSRGEASFIFRCHNCKSSHSALISRSKQLLVNQDEDSGVFSVALTTVLEIDARGVEFTEFIPEGRFQCKGLKSSTKFDEVDLEDGEWYDYDDQAGEEVSVIDVKWEISRS</sequence>
<accession>A0A1E4RNK0</accession>
<organism evidence="4 5">
    <name type="scientific">Hyphopichia burtonii NRRL Y-1933</name>
    <dbReference type="NCBI Taxonomy" id="984485"/>
    <lineage>
        <taxon>Eukaryota</taxon>
        <taxon>Fungi</taxon>
        <taxon>Dikarya</taxon>
        <taxon>Ascomycota</taxon>
        <taxon>Saccharomycotina</taxon>
        <taxon>Pichiomycetes</taxon>
        <taxon>Debaryomycetaceae</taxon>
        <taxon>Hyphopichia</taxon>
    </lineage>
</organism>
<evidence type="ECO:0000313" key="4">
    <source>
        <dbReference type="EMBL" id="ODV68833.1"/>
    </source>
</evidence>
<dbReference type="GO" id="GO:0008270">
    <property type="term" value="F:zinc ion binding"/>
    <property type="evidence" value="ECO:0007669"/>
    <property type="project" value="TreeGrafter"/>
</dbReference>
<keyword evidence="2" id="KW-0479">Metal-binding</keyword>
<dbReference type="GeneID" id="30992919"/>
<evidence type="ECO:0000313" key="5">
    <source>
        <dbReference type="Proteomes" id="UP000095085"/>
    </source>
</evidence>
<name>A0A1E4RNK0_9ASCO</name>
<comment type="similarity">
    <text evidence="1">Belongs to the UPF0587 family.</text>
</comment>
<gene>
    <name evidence="4" type="ORF">HYPBUDRAFT_104715</name>
</gene>
<dbReference type="STRING" id="984485.A0A1E4RNK0"/>
<dbReference type="Proteomes" id="UP000095085">
    <property type="component" value="Unassembled WGS sequence"/>
</dbReference>
<dbReference type="PANTHER" id="PTHR12857">
    <property type="entry name" value="CXXC MOTIF CONTAINING ZINC BINDING PROTEIN"/>
    <property type="match status" value="1"/>
</dbReference>
<dbReference type="SUPFAM" id="SSF141678">
    <property type="entry name" value="MAL13P1.257-like"/>
    <property type="match status" value="1"/>
</dbReference>
<dbReference type="EMBL" id="KV454539">
    <property type="protein sequence ID" value="ODV68833.1"/>
    <property type="molecule type" value="Genomic_DNA"/>
</dbReference>
<dbReference type="RefSeq" id="XP_020077900.1">
    <property type="nucleotide sequence ID" value="XM_020218369.1"/>
</dbReference>
<evidence type="ECO:0008006" key="6">
    <source>
        <dbReference type="Google" id="ProtNLM"/>
    </source>
</evidence>
<dbReference type="OrthoDB" id="10248838at2759"/>
<evidence type="ECO:0000256" key="1">
    <source>
        <dbReference type="ARBA" id="ARBA00007818"/>
    </source>
</evidence>
<keyword evidence="3" id="KW-0862">Zinc</keyword>
<dbReference type="Pfam" id="PF05907">
    <property type="entry name" value="CXXC_Zn-b_euk"/>
    <property type="match status" value="1"/>
</dbReference>
<evidence type="ECO:0000256" key="2">
    <source>
        <dbReference type="ARBA" id="ARBA00022723"/>
    </source>
</evidence>
<keyword evidence="5" id="KW-1185">Reference proteome</keyword>